<dbReference type="Proteomes" id="UP000596857">
    <property type="component" value="Unassembled WGS sequence"/>
</dbReference>
<name>A0ABX1YQT6_9BACL</name>
<dbReference type="RefSeq" id="WP_171719776.1">
    <property type="nucleotide sequence ID" value="NZ_WHOB01000078.1"/>
</dbReference>
<dbReference type="EMBL" id="WHOB01000078">
    <property type="protein sequence ID" value="NOU82431.1"/>
    <property type="molecule type" value="Genomic_DNA"/>
</dbReference>
<dbReference type="CDD" id="cd14852">
    <property type="entry name" value="LD-carboxypeptidase"/>
    <property type="match status" value="1"/>
</dbReference>
<evidence type="ECO:0000313" key="2">
    <source>
        <dbReference type="EMBL" id="NOU82431.1"/>
    </source>
</evidence>
<feature type="domain" description="D-alanyl-D-alanine carboxypeptidase-like core" evidence="1">
    <location>
        <begin position="98"/>
        <end position="212"/>
    </location>
</feature>
<gene>
    <name evidence="2" type="ORF">GC101_26540</name>
</gene>
<dbReference type="GO" id="GO:0004180">
    <property type="term" value="F:carboxypeptidase activity"/>
    <property type="evidence" value="ECO:0007669"/>
    <property type="project" value="UniProtKB-KW"/>
</dbReference>
<dbReference type="PANTHER" id="PTHR34385">
    <property type="entry name" value="D-ALANYL-D-ALANINE CARBOXYPEPTIDASE"/>
    <property type="match status" value="1"/>
</dbReference>
<proteinExistence type="predicted"/>
<dbReference type="Gene3D" id="3.30.1380.10">
    <property type="match status" value="1"/>
</dbReference>
<evidence type="ECO:0000259" key="1">
    <source>
        <dbReference type="Pfam" id="PF02557"/>
    </source>
</evidence>
<protein>
    <submittedName>
        <fullName evidence="2">D-Ala-D-Ala carboxypeptidase VanY</fullName>
    </submittedName>
</protein>
<dbReference type="InterPro" id="IPR058193">
    <property type="entry name" value="VanY/YodJ_core_dom"/>
</dbReference>
<sequence length="285" mass="31872">MKKWVFWVVLAGLLGLEWVHQGGGAVVPGQDIPIVQVLTDHGSKNLTVIPKSRVQQGNLLLVNKEYPVHKAGVSKDIVNLSEHQELTEGYGLLDNKTMLSEQVAEQFSIMIGAAAGQGVQNFLISSGYRNNPEQKQLYEEKGAEYALPPGHSEHNLGLSLDIGSSQMAMSQAPEGQWLRDNAWDYGFILRYPEDKTDITGIQYEPWHFRYVGLPHSVIMRDKHFTLEEYLDYLKQQETITATVNDTEYQISYIAVSGNTPVPTPEGRHVEFSGNNIDGVIMTVYP</sequence>
<organism evidence="2 3">
    <name type="scientific">Paenibacillus phytohabitans</name>
    <dbReference type="NCBI Taxonomy" id="2654978"/>
    <lineage>
        <taxon>Bacteria</taxon>
        <taxon>Bacillati</taxon>
        <taxon>Bacillota</taxon>
        <taxon>Bacilli</taxon>
        <taxon>Bacillales</taxon>
        <taxon>Paenibacillaceae</taxon>
        <taxon>Paenibacillus</taxon>
    </lineage>
</organism>
<comment type="caution">
    <text evidence="2">The sequence shown here is derived from an EMBL/GenBank/DDBJ whole genome shotgun (WGS) entry which is preliminary data.</text>
</comment>
<keyword evidence="3" id="KW-1185">Reference proteome</keyword>
<dbReference type="Gene3D" id="3.30.200.180">
    <property type="match status" value="1"/>
</dbReference>
<dbReference type="InterPro" id="IPR052179">
    <property type="entry name" value="DD-CPase-like"/>
</dbReference>
<dbReference type="Pfam" id="PF02557">
    <property type="entry name" value="VanY"/>
    <property type="match status" value="1"/>
</dbReference>
<keyword evidence="2" id="KW-0121">Carboxypeptidase</keyword>
<keyword evidence="2" id="KW-0378">Hydrolase</keyword>
<accession>A0ABX1YQT6</accession>
<dbReference type="SUPFAM" id="SSF55166">
    <property type="entry name" value="Hedgehog/DD-peptidase"/>
    <property type="match status" value="1"/>
</dbReference>
<keyword evidence="2" id="KW-0645">Protease</keyword>
<dbReference type="PANTHER" id="PTHR34385:SF1">
    <property type="entry name" value="PEPTIDOGLYCAN L-ALANYL-D-GLUTAMATE ENDOPEPTIDASE CWLK"/>
    <property type="match status" value="1"/>
</dbReference>
<dbReference type="InterPro" id="IPR003709">
    <property type="entry name" value="VanY-like_core_dom"/>
</dbReference>
<reference evidence="2 3" key="1">
    <citation type="submission" date="2019-10" db="EMBL/GenBank/DDBJ databases">
        <title>Description of Paenibacillus terricola sp. nov.</title>
        <authorList>
            <person name="Carlier A."/>
            <person name="Qi S."/>
        </authorList>
    </citation>
    <scope>NUCLEOTIDE SEQUENCE [LARGE SCALE GENOMIC DNA]</scope>
    <source>
        <strain evidence="2 3">LMG 31459</strain>
    </source>
</reference>
<dbReference type="InterPro" id="IPR009045">
    <property type="entry name" value="Zn_M74/Hedgehog-like"/>
</dbReference>
<evidence type="ECO:0000313" key="3">
    <source>
        <dbReference type="Proteomes" id="UP000596857"/>
    </source>
</evidence>